<gene>
    <name evidence="3" type="ORF">LLEC1_07380</name>
</gene>
<protein>
    <recommendedName>
        <fullName evidence="2">PhoD-like phosphatase domain-containing protein</fullName>
    </recommendedName>
</protein>
<dbReference type="AlphaFoldDB" id="A0A179IVF0"/>
<feature type="compositionally biased region" description="Polar residues" evidence="1">
    <location>
        <begin position="15"/>
        <end position="24"/>
    </location>
</feature>
<keyword evidence="4" id="KW-1185">Reference proteome</keyword>
<evidence type="ECO:0000313" key="3">
    <source>
        <dbReference type="EMBL" id="OAR05910.1"/>
    </source>
</evidence>
<comment type="caution">
    <text evidence="3">The sequence shown here is derived from an EMBL/GenBank/DDBJ whole genome shotgun (WGS) entry which is preliminary data.</text>
</comment>
<dbReference type="InterPro" id="IPR038607">
    <property type="entry name" value="PhoD-like_sf"/>
</dbReference>
<dbReference type="InterPro" id="IPR043904">
    <property type="entry name" value="PhoD_2-like"/>
</dbReference>
<feature type="domain" description="PhoD-like phosphatase" evidence="2">
    <location>
        <begin position="191"/>
        <end position="350"/>
    </location>
</feature>
<name>A0A179IVF0_CORDF</name>
<evidence type="ECO:0000259" key="2">
    <source>
        <dbReference type="Pfam" id="PF19050"/>
    </source>
</evidence>
<dbReference type="OMA" id="GPNLWND"/>
<organism evidence="3 4">
    <name type="scientific">Cordyceps confragosa</name>
    <name type="common">Lecanicillium lecanii</name>
    <dbReference type="NCBI Taxonomy" id="2714763"/>
    <lineage>
        <taxon>Eukaryota</taxon>
        <taxon>Fungi</taxon>
        <taxon>Dikarya</taxon>
        <taxon>Ascomycota</taxon>
        <taxon>Pezizomycotina</taxon>
        <taxon>Sordariomycetes</taxon>
        <taxon>Hypocreomycetidae</taxon>
        <taxon>Hypocreales</taxon>
        <taxon>Cordycipitaceae</taxon>
        <taxon>Akanthomyces</taxon>
    </lineage>
</organism>
<accession>A0A179IVF0</accession>
<dbReference type="Proteomes" id="UP000243081">
    <property type="component" value="Unassembled WGS sequence"/>
</dbReference>
<evidence type="ECO:0000313" key="4">
    <source>
        <dbReference type="Proteomes" id="UP000243081"/>
    </source>
</evidence>
<dbReference type="Pfam" id="PF19050">
    <property type="entry name" value="PhoD_2"/>
    <property type="match status" value="3"/>
</dbReference>
<dbReference type="EMBL" id="LUKN01000038">
    <property type="protein sequence ID" value="OAR05910.1"/>
    <property type="molecule type" value="Genomic_DNA"/>
</dbReference>
<feature type="region of interest" description="Disordered" evidence="1">
    <location>
        <begin position="1"/>
        <end position="45"/>
    </location>
</feature>
<proteinExistence type="predicted"/>
<evidence type="ECO:0000256" key="1">
    <source>
        <dbReference type="SAM" id="MobiDB-lite"/>
    </source>
</evidence>
<dbReference type="OrthoDB" id="9999821at2759"/>
<dbReference type="PANTHER" id="PTHR46689:SF3">
    <property type="entry name" value="PHOD-LIKE PHOSPHATASE DOMAIN-CONTAINING PROTEIN"/>
    <property type="match status" value="1"/>
</dbReference>
<dbReference type="CDD" id="cd07389">
    <property type="entry name" value="MPP_PhoD"/>
    <property type="match status" value="1"/>
</dbReference>
<reference evidence="3 4" key="1">
    <citation type="submission" date="2016-03" db="EMBL/GenBank/DDBJ databases">
        <title>Fine-scale spatial genetic structure of a fungal parasite of coffee scale insects.</title>
        <authorList>
            <person name="Jackson D."/>
            <person name="Zemenick K.A."/>
            <person name="Malloure B."/>
            <person name="Quandt C.A."/>
            <person name="James T.Y."/>
        </authorList>
    </citation>
    <scope>NUCLEOTIDE SEQUENCE [LARGE SCALE GENOMIC DNA]</scope>
    <source>
        <strain evidence="3 4">UM487</strain>
    </source>
</reference>
<dbReference type="InterPro" id="IPR018946">
    <property type="entry name" value="PhoD-like_MPP"/>
</dbReference>
<feature type="domain" description="PhoD-like phosphatase" evidence="2">
    <location>
        <begin position="504"/>
        <end position="666"/>
    </location>
</feature>
<dbReference type="Gene3D" id="3.60.21.70">
    <property type="entry name" value="PhoD-like phosphatase"/>
    <property type="match status" value="1"/>
</dbReference>
<feature type="domain" description="PhoD-like phosphatase" evidence="2">
    <location>
        <begin position="416"/>
        <end position="490"/>
    </location>
</feature>
<sequence length="747" mass="82227">MSNAQAQPAPRAHGTPQNPYSSASRWRHQESSSFSRHAASHPHPDAVAAQAHINGAAPQGLNGDGPIAGGDTSEVVCGPLLNYCYMHDGHWGGSVLIVLNGGGKEQGSVPAMNLQRVGARGEAVAEAAVGSAAQIPGVRLYSDPRNTFWRFDVAVPVEPAEIQYAYEFPGLRFSNPEKPQVNHFFVPAAGESMRLMFHSCNGFSVGTDEEAYSGTPLWKDVLRKHEVAPFHAMLGGGDQIYNDGIRVNGPLRPWTDIGNPKKRREFPFSEKLRAECDDYYLKNYLRWYNTAPFAIANGQIAQVNIWDDHDIIDGFGSYVNEFMNCDVFRGIGGTAHKYYMLFQHHLAPPVSTYTSGKFHSFSFRRGPANNRADFRGQGADPAQLVDTFVAEHSPGSQYIIGSKPGPYVAEHSFNMYARLGARMAMLGIDARTERTRHQVNYPETYKLLYQRLGDELQAAANSEQPIEHLILLLGIPIAYPRLTWLENILRSPIIGPIKFMSRRFGIGGGLFNHFDGSVDLLDDLDDHYTAKTHKVERRELIESMQKIAAEYNVRVTILGGDVHLAALGRFYSNPKLKIPAEEDSRYMANIVSSAIVNKPPPQAVANLLARRNKIHHLNAQTDETMLDLFDRDPGSTPKTAGHNKCTMPSRNFAMITENSPNNQASMTNGETETRSFAGKDGHSQLHKGEVGAGTGHKAASDAFGQGNDGSLDIRINVEKDQHNAEGPTQAYGLTVPLLRKKTAGFEP</sequence>
<dbReference type="PANTHER" id="PTHR46689">
    <property type="entry name" value="MEMBRANE PROTEIN, PUTATIVE-RELATED"/>
    <property type="match status" value="1"/>
</dbReference>
<dbReference type="GO" id="GO:0016020">
    <property type="term" value="C:membrane"/>
    <property type="evidence" value="ECO:0007669"/>
    <property type="project" value="TreeGrafter"/>
</dbReference>
<feature type="region of interest" description="Disordered" evidence="1">
    <location>
        <begin position="683"/>
        <end position="707"/>
    </location>
</feature>